<evidence type="ECO:0000313" key="3">
    <source>
        <dbReference type="EMBL" id="CAH3145668.1"/>
    </source>
</evidence>
<keyword evidence="4" id="KW-1185">Reference proteome</keyword>
<dbReference type="PRINTS" id="PR01950">
    <property type="entry name" value="LANCSUPER"/>
</dbReference>
<dbReference type="CDD" id="cd04794">
    <property type="entry name" value="euk_LANCL"/>
    <property type="match status" value="1"/>
</dbReference>
<dbReference type="SUPFAM" id="SSF158745">
    <property type="entry name" value="LanC-like"/>
    <property type="match status" value="1"/>
</dbReference>
<evidence type="ECO:0000256" key="2">
    <source>
        <dbReference type="SAM" id="MobiDB-lite"/>
    </source>
</evidence>
<protein>
    <recommendedName>
        <fullName evidence="5">LanC-like protein 2</fullName>
    </recommendedName>
</protein>
<reference evidence="3 4" key="1">
    <citation type="submission" date="2022-05" db="EMBL/GenBank/DDBJ databases">
        <authorList>
            <consortium name="Genoscope - CEA"/>
            <person name="William W."/>
        </authorList>
    </citation>
    <scope>NUCLEOTIDE SEQUENCE [LARGE SCALE GENOMIC DNA]</scope>
</reference>
<name>A0ABN8PP24_9CNID</name>
<dbReference type="EMBL" id="CALNXK010000076">
    <property type="protein sequence ID" value="CAH3145668.1"/>
    <property type="molecule type" value="Genomic_DNA"/>
</dbReference>
<gene>
    <name evidence="3" type="ORF">PLOB_00044635</name>
</gene>
<dbReference type="InterPro" id="IPR012341">
    <property type="entry name" value="6hp_glycosidase-like_sf"/>
</dbReference>
<dbReference type="SMART" id="SM01260">
    <property type="entry name" value="LANC_like"/>
    <property type="match status" value="1"/>
</dbReference>
<comment type="caution">
    <text evidence="3">The sequence shown here is derived from an EMBL/GenBank/DDBJ whole genome shotgun (WGS) entry which is preliminary data.</text>
</comment>
<evidence type="ECO:0000313" key="4">
    <source>
        <dbReference type="Proteomes" id="UP001159405"/>
    </source>
</evidence>
<evidence type="ECO:0008006" key="5">
    <source>
        <dbReference type="Google" id="ProtNLM"/>
    </source>
</evidence>
<dbReference type="InterPro" id="IPR020464">
    <property type="entry name" value="LanC-like_prot_euk"/>
</dbReference>
<dbReference type="Gene3D" id="1.50.10.10">
    <property type="match status" value="1"/>
</dbReference>
<accession>A0ABN8PP24</accession>
<sequence length="408" mass="46047">MSRSERNFENTFQDYDGRTSLQSPDGKIAEPFLSRLKDETYKLLKQCEEGFQYTRDDRDYSVYTGSGGMAFLYMHLSETLFKDNEDQRQKYLKNSLRILEHDQHGLRGRRMTFVCGDPGILSSLAVLYSKLGQEDKSTKCLSKLLSLSDNVCGGDPSLPDEVLYGRAGYLFSLLFAQKHLGEEKIPHDIINQVCQVILDSGERLSRRERSNSPLMFMWHEKHYVGAAHGIVGIMFMLLQALSAQSVQSHLGSVESCVEFLLSKQFPSGNFPSSLESGTDKLIHWCHGAPGAVHLMIKAYQVFGKEKYLDAALKCGEVVWSHGLLKKGYGICHGVAGNAYTFLSLFKQTGDQKYLHRAIKFAEWCFDYGQHGCRTPDHPYSLFEGMAGTVYFLADLLEPKSSKFPAFEI</sequence>
<dbReference type="InterPro" id="IPR007822">
    <property type="entry name" value="LANC-like"/>
</dbReference>
<dbReference type="PANTHER" id="PTHR12736:SF21">
    <property type="entry name" value="LANC-LIKE PROTEIN 2"/>
    <property type="match status" value="1"/>
</dbReference>
<feature type="compositionally biased region" description="Polar residues" evidence="2">
    <location>
        <begin position="9"/>
        <end position="20"/>
    </location>
</feature>
<feature type="region of interest" description="Disordered" evidence="2">
    <location>
        <begin position="1"/>
        <end position="20"/>
    </location>
</feature>
<dbReference type="PANTHER" id="PTHR12736">
    <property type="entry name" value="LANC-LIKE PROTEIN"/>
    <property type="match status" value="1"/>
</dbReference>
<dbReference type="Proteomes" id="UP001159405">
    <property type="component" value="Unassembled WGS sequence"/>
</dbReference>
<comment type="similarity">
    <text evidence="1">Belongs to the LanC-like protein family.</text>
</comment>
<dbReference type="PRINTS" id="PR01951">
    <property type="entry name" value="LANCEUKARYTE"/>
</dbReference>
<proteinExistence type="inferred from homology"/>
<organism evidence="3 4">
    <name type="scientific">Porites lobata</name>
    <dbReference type="NCBI Taxonomy" id="104759"/>
    <lineage>
        <taxon>Eukaryota</taxon>
        <taxon>Metazoa</taxon>
        <taxon>Cnidaria</taxon>
        <taxon>Anthozoa</taxon>
        <taxon>Hexacorallia</taxon>
        <taxon>Scleractinia</taxon>
        <taxon>Fungiina</taxon>
        <taxon>Poritidae</taxon>
        <taxon>Porites</taxon>
    </lineage>
</organism>
<evidence type="ECO:0000256" key="1">
    <source>
        <dbReference type="ARBA" id="ARBA00007179"/>
    </source>
</evidence>
<dbReference type="Pfam" id="PF05147">
    <property type="entry name" value="LANC_like"/>
    <property type="match status" value="1"/>
</dbReference>